<keyword evidence="1" id="KW-0675">Receptor</keyword>
<comment type="caution">
    <text evidence="1">The sequence shown here is derived from an EMBL/GenBank/DDBJ whole genome shotgun (WGS) entry which is preliminary data.</text>
</comment>
<proteinExistence type="predicted"/>
<dbReference type="Proteomes" id="UP000305401">
    <property type="component" value="Unassembled WGS sequence"/>
</dbReference>
<accession>A0AC61S709</accession>
<evidence type="ECO:0000313" key="1">
    <source>
        <dbReference type="EMBL" id="THG54355.1"/>
    </source>
</evidence>
<keyword evidence="2" id="KW-1185">Reference proteome</keyword>
<gene>
    <name evidence="1" type="ORF">E5990_03045</name>
</gene>
<sequence length="804" mass="90478">MKIFQRHILFILYILLAGFSGIAAQVRIHGKVTDGDNQAIEFATVRVAGTAVGTTTGLDGAYSLTAAKADTIKVVFTCIGYKEQQRSLVNAEGDVVLNMRLFKTAKELAEVEVSEFKKQTTPMQSIDVGAYRHAPDVSGGSIESLITTMAGVNSSNEMSSQYSVRGGSYDENLVYINGIEVYRPLLVTSGQQEGLSIINPDMVDKVSFSTGGFSPEYADRMSSVLDITYRQPESFEGSVSGSLMGGSLSLGQSTRRFSQLYGLRYKRNNSLLSSMETRGEYDPDFLDFQTNINYRISSRLKASFLGNVAINNYKFTPVDRTTNFGTAEDAKQFKVYFDGKEKDRFETYFGALTLQYTQSRNTNYTLLASGFLTNELVSYDISGEYWLDQAGTSGEGGIGGELGVGRYHEHARDRLKASVMSLGFRGNTAIKKHSISYGVTLNHEKIYERTREWELRDSAGFSLPSHSPVLKMIYNLTSNQDMASTRMGLFVQDGYRVELKQGYLGINGGVRVSYWDFNHEWLVSPRLNMSFIPSASSHWAFRFATGLYYQAPFFKEMRRVVKDDDGNNIVRLNRDIKSQRSFHVILGSDYTFRAFNRPFKFSAEAYYKALSNLIPYEVDNLKVTYDGENSSSGFVTGLDLKLFGQFVPGSDSWVSFSLMKTQEDLRGVKVPRPNDQRYSFALYFTDYFPKFPKLKLSLRGIFSDGLPTTAPRSSRDKGYFRTPAYKRVDLGFSYALLSPLADGQARSGALRYIKSVWLGLDCFNLFDISNVNSYYWVTDVNNIQYAVPNYLTRRQINVRLTIDF</sequence>
<evidence type="ECO:0000313" key="2">
    <source>
        <dbReference type="Proteomes" id="UP000305401"/>
    </source>
</evidence>
<dbReference type="EMBL" id="SSTG01000021">
    <property type="protein sequence ID" value="THG54355.1"/>
    <property type="molecule type" value="Genomic_DNA"/>
</dbReference>
<organism evidence="1 2">
    <name type="scientific">Muribaculum caecicola</name>
    <dbReference type="NCBI Taxonomy" id="3038144"/>
    <lineage>
        <taxon>Bacteria</taxon>
        <taxon>Pseudomonadati</taxon>
        <taxon>Bacteroidota</taxon>
        <taxon>Bacteroidia</taxon>
        <taxon>Bacteroidales</taxon>
        <taxon>Muribaculaceae</taxon>
        <taxon>Muribaculum</taxon>
    </lineage>
</organism>
<reference evidence="1" key="1">
    <citation type="submission" date="2019-04" db="EMBL/GenBank/DDBJ databases">
        <title>Microbes associate with the intestines of laboratory mice.</title>
        <authorList>
            <person name="Navarre W."/>
            <person name="Wong E."/>
            <person name="Huang K.C."/>
            <person name="Tropini C."/>
            <person name="Ng K."/>
            <person name="Yu B."/>
        </authorList>
    </citation>
    <scope>NUCLEOTIDE SEQUENCE</scope>
    <source>
        <strain evidence="1">NM86_A22</strain>
    </source>
</reference>
<protein>
    <submittedName>
        <fullName evidence="1">TonB-dependent receptor</fullName>
    </submittedName>
</protein>
<name>A0AC61S709_9BACT</name>